<dbReference type="PROSITE" id="PS00352">
    <property type="entry name" value="CSD_1"/>
    <property type="match status" value="1"/>
</dbReference>
<dbReference type="OrthoDB" id="9805039at2"/>
<comment type="caution">
    <text evidence="8">The sequence shown here is derived from an EMBL/GenBank/DDBJ whole genome shotgun (WGS) entry which is preliminary data.</text>
</comment>
<organism evidence="8 10">
    <name type="scientific">Anaerobacillus alkalidiazotrophicus</name>
    <dbReference type="NCBI Taxonomy" id="472963"/>
    <lineage>
        <taxon>Bacteria</taxon>
        <taxon>Bacillati</taxon>
        <taxon>Bacillota</taxon>
        <taxon>Bacilli</taxon>
        <taxon>Bacillales</taxon>
        <taxon>Bacillaceae</taxon>
        <taxon>Anaerobacillus</taxon>
    </lineage>
</organism>
<evidence type="ECO:0000313" key="9">
    <source>
        <dbReference type="EMBL" id="OIJ19643.1"/>
    </source>
</evidence>
<dbReference type="PRINTS" id="PR00050">
    <property type="entry name" value="COLDSHOCK"/>
</dbReference>
<dbReference type="SUPFAM" id="SSF50249">
    <property type="entry name" value="Nucleic acid-binding proteins"/>
    <property type="match status" value="1"/>
</dbReference>
<dbReference type="Gene3D" id="2.40.50.140">
    <property type="entry name" value="Nucleic acid-binding proteins"/>
    <property type="match status" value="1"/>
</dbReference>
<dbReference type="RefSeq" id="WP_071389781.1">
    <property type="nucleotide sequence ID" value="NZ_MLQS01000017.1"/>
</dbReference>
<dbReference type="InterPro" id="IPR011129">
    <property type="entry name" value="CSD"/>
</dbReference>
<dbReference type="FunFam" id="2.40.50.140:FF:000006">
    <property type="entry name" value="Cold shock protein CspC"/>
    <property type="match status" value="1"/>
</dbReference>
<keyword evidence="2" id="KW-0963">Cytoplasm</keyword>
<proteinExistence type="predicted"/>
<dbReference type="STRING" id="472963.BKP45_11265"/>
<evidence type="ECO:0000256" key="4">
    <source>
        <dbReference type="ARBA" id="ARBA00023159"/>
    </source>
</evidence>
<sequence>MQGKVKWFNAEKGFGFIEVEGQDDVFVHFSAIQGDGFKTLEEGQSVSFEVETGNRGPQAVNVEKL</sequence>
<dbReference type="GO" id="GO:0003676">
    <property type="term" value="F:nucleic acid binding"/>
    <property type="evidence" value="ECO:0007669"/>
    <property type="project" value="InterPro"/>
</dbReference>
<evidence type="ECO:0000313" key="8">
    <source>
        <dbReference type="EMBL" id="OIJ18164.1"/>
    </source>
</evidence>
<dbReference type="PROSITE" id="PS51857">
    <property type="entry name" value="CSD_2"/>
    <property type="match status" value="1"/>
</dbReference>
<keyword evidence="3" id="KW-0805">Transcription regulation</keyword>
<dbReference type="InterPro" id="IPR019844">
    <property type="entry name" value="CSD_CS"/>
</dbReference>
<dbReference type="EMBL" id="MLQS01000030">
    <property type="protein sequence ID" value="OIJ18164.1"/>
    <property type="molecule type" value="Genomic_DNA"/>
</dbReference>
<dbReference type="GO" id="GO:0005737">
    <property type="term" value="C:cytoplasm"/>
    <property type="evidence" value="ECO:0007669"/>
    <property type="project" value="UniProtKB-SubCell"/>
</dbReference>
<dbReference type="InterPro" id="IPR002059">
    <property type="entry name" value="CSP_DNA-bd"/>
</dbReference>
<comment type="subcellular location">
    <subcellularLocation>
        <location evidence="1 6">Cytoplasm</location>
    </subcellularLocation>
</comment>
<reference evidence="8 10" key="1">
    <citation type="submission" date="2016-10" db="EMBL/GenBank/DDBJ databases">
        <title>Draft genome sequences of four alkaliphilic bacteria belonging to the Anaerobacillus genus.</title>
        <authorList>
            <person name="Bassil N.M."/>
            <person name="Lloyd J.R."/>
        </authorList>
    </citation>
    <scope>NUCLEOTIDE SEQUENCE [LARGE SCALE GENOMIC DNA]</scope>
    <source>
        <strain evidence="8 10">DSM 22531</strain>
    </source>
</reference>
<dbReference type="InterPro" id="IPR012156">
    <property type="entry name" value="Cold_shock_CspA"/>
</dbReference>
<evidence type="ECO:0000256" key="5">
    <source>
        <dbReference type="ARBA" id="ARBA00023163"/>
    </source>
</evidence>
<evidence type="ECO:0000256" key="1">
    <source>
        <dbReference type="ARBA" id="ARBA00004496"/>
    </source>
</evidence>
<dbReference type="InterPro" id="IPR012340">
    <property type="entry name" value="NA-bd_OB-fold"/>
</dbReference>
<dbReference type="Gene3D" id="6.20.370.130">
    <property type="match status" value="1"/>
</dbReference>
<dbReference type="InterPro" id="IPR050181">
    <property type="entry name" value="Cold_shock_domain"/>
</dbReference>
<evidence type="ECO:0000259" key="7">
    <source>
        <dbReference type="PROSITE" id="PS51857"/>
    </source>
</evidence>
<keyword evidence="4" id="KW-0010">Activator</keyword>
<dbReference type="EMBL" id="MLQS01000017">
    <property type="protein sequence ID" value="OIJ19643.1"/>
    <property type="molecule type" value="Genomic_DNA"/>
</dbReference>
<keyword evidence="5" id="KW-0804">Transcription</keyword>
<name>A0A1S2M0R7_9BACI</name>
<dbReference type="CDD" id="cd04458">
    <property type="entry name" value="CSP_CDS"/>
    <property type="match status" value="1"/>
</dbReference>
<dbReference type="GO" id="GO:0051252">
    <property type="term" value="P:regulation of RNA metabolic process"/>
    <property type="evidence" value="ECO:0007669"/>
    <property type="project" value="UniProtKB-ARBA"/>
</dbReference>
<evidence type="ECO:0000256" key="2">
    <source>
        <dbReference type="ARBA" id="ARBA00022490"/>
    </source>
</evidence>
<protein>
    <submittedName>
        <fullName evidence="8">Cold-shock protein</fullName>
    </submittedName>
</protein>
<dbReference type="PIRSF" id="PIRSF002599">
    <property type="entry name" value="Cold_shock_A"/>
    <property type="match status" value="1"/>
</dbReference>
<dbReference type="Proteomes" id="UP000180057">
    <property type="component" value="Unassembled WGS sequence"/>
</dbReference>
<dbReference type="Pfam" id="PF00313">
    <property type="entry name" value="CSD"/>
    <property type="match status" value="1"/>
</dbReference>
<evidence type="ECO:0000256" key="6">
    <source>
        <dbReference type="RuleBase" id="RU000408"/>
    </source>
</evidence>
<feature type="domain" description="CSD" evidence="7">
    <location>
        <begin position="1"/>
        <end position="64"/>
    </location>
</feature>
<accession>A0A1S2M0R7</accession>
<evidence type="ECO:0000313" key="10">
    <source>
        <dbReference type="Proteomes" id="UP000180057"/>
    </source>
</evidence>
<dbReference type="PANTHER" id="PTHR11544">
    <property type="entry name" value="COLD SHOCK DOMAIN CONTAINING PROTEINS"/>
    <property type="match status" value="1"/>
</dbReference>
<dbReference type="SMART" id="SM00357">
    <property type="entry name" value="CSP"/>
    <property type="match status" value="1"/>
</dbReference>
<evidence type="ECO:0000256" key="3">
    <source>
        <dbReference type="ARBA" id="ARBA00023015"/>
    </source>
</evidence>
<dbReference type="GO" id="GO:0010468">
    <property type="term" value="P:regulation of gene expression"/>
    <property type="evidence" value="ECO:0007669"/>
    <property type="project" value="UniProtKB-ARBA"/>
</dbReference>
<dbReference type="AlphaFoldDB" id="A0A1S2M0R7"/>
<gene>
    <name evidence="9" type="ORF">BKP45_11265</name>
    <name evidence="8" type="ORF">BKP45_16980</name>
</gene>
<keyword evidence="10" id="KW-1185">Reference proteome</keyword>